<sequence>MGENGAVPSSRRSRRRPYSAGHVPLDPDRLRGMTRSEGGPDGGSYSVRQVRGSDKSYRCPGCDQLIAPGTAHVVAWRNDHLLGAQAGIEDRRHWHTSCWRARGRRRPTR</sequence>
<dbReference type="AlphaFoldDB" id="A0A552WKQ9"/>
<evidence type="ECO:0000313" key="2">
    <source>
        <dbReference type="EMBL" id="TRW43360.1"/>
    </source>
</evidence>
<reference evidence="2 3" key="1">
    <citation type="submission" date="2019-07" db="EMBL/GenBank/DDBJ databases">
        <title>Georgenia wutianyii sp. nov. and Georgenia *** sp. nov. isolated from plateau pika (Ochotona curzoniae) in the Qinghai-Tibet plateau of China.</title>
        <authorList>
            <person name="Tian Z."/>
        </authorList>
    </citation>
    <scope>NUCLEOTIDE SEQUENCE [LARGE SCALE GENOMIC DNA]</scope>
    <source>
        <strain evidence="2 3">Z446</strain>
    </source>
</reference>
<accession>A0A552WKQ9</accession>
<organism evidence="2 3">
    <name type="scientific">Georgenia yuyongxinii</name>
    <dbReference type="NCBI Taxonomy" id="2589797"/>
    <lineage>
        <taxon>Bacteria</taxon>
        <taxon>Bacillati</taxon>
        <taxon>Actinomycetota</taxon>
        <taxon>Actinomycetes</taxon>
        <taxon>Micrococcales</taxon>
        <taxon>Bogoriellaceae</taxon>
        <taxon>Georgenia</taxon>
    </lineage>
</organism>
<evidence type="ECO:0000313" key="3">
    <source>
        <dbReference type="Proteomes" id="UP000318693"/>
    </source>
</evidence>
<name>A0A552WKQ9_9MICO</name>
<proteinExistence type="predicted"/>
<protein>
    <recommendedName>
        <fullName evidence="4">ATP/GTP-binding protein</fullName>
    </recommendedName>
</protein>
<dbReference type="Proteomes" id="UP000318693">
    <property type="component" value="Unassembled WGS sequence"/>
</dbReference>
<evidence type="ECO:0000256" key="1">
    <source>
        <dbReference type="SAM" id="MobiDB-lite"/>
    </source>
</evidence>
<feature type="region of interest" description="Disordered" evidence="1">
    <location>
        <begin position="1"/>
        <end position="53"/>
    </location>
</feature>
<keyword evidence="3" id="KW-1185">Reference proteome</keyword>
<comment type="caution">
    <text evidence="2">The sequence shown here is derived from an EMBL/GenBank/DDBJ whole genome shotgun (WGS) entry which is preliminary data.</text>
</comment>
<evidence type="ECO:0008006" key="4">
    <source>
        <dbReference type="Google" id="ProtNLM"/>
    </source>
</evidence>
<gene>
    <name evidence="2" type="ORF">FJ693_17950</name>
</gene>
<dbReference type="EMBL" id="VJXR01000086">
    <property type="protein sequence ID" value="TRW43360.1"/>
    <property type="molecule type" value="Genomic_DNA"/>
</dbReference>